<gene>
    <name evidence="3" type="ORF">BDZ94DRAFT_1050903</name>
</gene>
<evidence type="ECO:0000313" key="3">
    <source>
        <dbReference type="EMBL" id="KAF9459245.1"/>
    </source>
</evidence>
<feature type="compositionally biased region" description="Basic and acidic residues" evidence="1">
    <location>
        <begin position="264"/>
        <end position="275"/>
    </location>
</feature>
<keyword evidence="4" id="KW-1185">Reference proteome</keyword>
<name>A0A9P5Y0Z9_9AGAR</name>
<dbReference type="EMBL" id="MU150320">
    <property type="protein sequence ID" value="KAF9459245.1"/>
    <property type="molecule type" value="Genomic_DNA"/>
</dbReference>
<feature type="compositionally biased region" description="Low complexity" evidence="1">
    <location>
        <begin position="92"/>
        <end position="107"/>
    </location>
</feature>
<reference evidence="3" key="1">
    <citation type="submission" date="2020-11" db="EMBL/GenBank/DDBJ databases">
        <authorList>
            <consortium name="DOE Joint Genome Institute"/>
            <person name="Ahrendt S."/>
            <person name="Riley R."/>
            <person name="Andreopoulos W."/>
            <person name="Labutti K."/>
            <person name="Pangilinan J."/>
            <person name="Ruiz-Duenas F.J."/>
            <person name="Barrasa J.M."/>
            <person name="Sanchez-Garcia M."/>
            <person name="Camarero S."/>
            <person name="Miyauchi S."/>
            <person name="Serrano A."/>
            <person name="Linde D."/>
            <person name="Babiker R."/>
            <person name="Drula E."/>
            <person name="Ayuso-Fernandez I."/>
            <person name="Pacheco R."/>
            <person name="Padilla G."/>
            <person name="Ferreira P."/>
            <person name="Barriuso J."/>
            <person name="Kellner H."/>
            <person name="Castanera R."/>
            <person name="Alfaro M."/>
            <person name="Ramirez L."/>
            <person name="Pisabarro A.G."/>
            <person name="Kuo A."/>
            <person name="Tritt A."/>
            <person name="Lipzen A."/>
            <person name="He G."/>
            <person name="Yan M."/>
            <person name="Ng V."/>
            <person name="Cullen D."/>
            <person name="Martin F."/>
            <person name="Rosso M.-N."/>
            <person name="Henrissat B."/>
            <person name="Hibbett D."/>
            <person name="Martinez A.T."/>
            <person name="Grigoriev I.V."/>
        </authorList>
    </citation>
    <scope>NUCLEOTIDE SEQUENCE</scope>
    <source>
        <strain evidence="3">CBS 247.69</strain>
    </source>
</reference>
<dbReference type="AlphaFoldDB" id="A0A9P5Y0Z9"/>
<evidence type="ECO:0000256" key="2">
    <source>
        <dbReference type="SAM" id="Phobius"/>
    </source>
</evidence>
<accession>A0A9P5Y0Z9</accession>
<feature type="transmembrane region" description="Helical" evidence="2">
    <location>
        <begin position="290"/>
        <end position="310"/>
    </location>
</feature>
<evidence type="ECO:0000256" key="1">
    <source>
        <dbReference type="SAM" id="MobiDB-lite"/>
    </source>
</evidence>
<feature type="region of interest" description="Disordered" evidence="1">
    <location>
        <begin position="1"/>
        <end position="169"/>
    </location>
</feature>
<keyword evidence="2" id="KW-0812">Transmembrane</keyword>
<protein>
    <submittedName>
        <fullName evidence="3">Uncharacterized protein</fullName>
    </submittedName>
</protein>
<dbReference type="OrthoDB" id="3057032at2759"/>
<sequence length="351" mass="37330">MAPRPQSWVKSYDDVDFDISLGRRSSSPHERQHMLAESAMPTTRRPSGASGSSSPSPGPSSSSSSHTSTSNPRPSSTVPDARDQPPPPPPRESTSTSPSTSPEQGPSFLRMPRSASFASSPLNPAYPSLASPFARPGSRGSAHVTRIASEESRALSMHSPFSQNGSAGGGVRGSMILYRRADASDDVLLPPSMPHAKGNRASVFSTSGDSFMSLSSDSKYPTGMGLGDPAHPHPHVSKGGLVAYAYDPSLDDDADAPMDDEDLMHDPSAPEKDYGRTAGGKRSWRGFKNLAALGILIAALLCLFVVYPIIDNFRGDKRDRMILANTRINATGQAEAESFDPRKRGLDQVPI</sequence>
<keyword evidence="2" id="KW-0472">Membrane</keyword>
<feature type="region of interest" description="Disordered" evidence="1">
    <location>
        <begin position="254"/>
        <end position="278"/>
    </location>
</feature>
<proteinExistence type="predicted"/>
<keyword evidence="2" id="KW-1133">Transmembrane helix</keyword>
<feature type="compositionally biased region" description="Acidic residues" evidence="1">
    <location>
        <begin position="254"/>
        <end position="263"/>
    </location>
</feature>
<evidence type="ECO:0000313" key="4">
    <source>
        <dbReference type="Proteomes" id="UP000807353"/>
    </source>
</evidence>
<feature type="compositionally biased region" description="Low complexity" evidence="1">
    <location>
        <begin position="42"/>
        <end position="77"/>
    </location>
</feature>
<organism evidence="3 4">
    <name type="scientific">Collybia nuda</name>
    <dbReference type="NCBI Taxonomy" id="64659"/>
    <lineage>
        <taxon>Eukaryota</taxon>
        <taxon>Fungi</taxon>
        <taxon>Dikarya</taxon>
        <taxon>Basidiomycota</taxon>
        <taxon>Agaricomycotina</taxon>
        <taxon>Agaricomycetes</taxon>
        <taxon>Agaricomycetidae</taxon>
        <taxon>Agaricales</taxon>
        <taxon>Tricholomatineae</taxon>
        <taxon>Clitocybaceae</taxon>
        <taxon>Collybia</taxon>
    </lineage>
</organism>
<dbReference type="Proteomes" id="UP000807353">
    <property type="component" value="Unassembled WGS sequence"/>
</dbReference>
<comment type="caution">
    <text evidence="3">The sequence shown here is derived from an EMBL/GenBank/DDBJ whole genome shotgun (WGS) entry which is preliminary data.</text>
</comment>